<feature type="compositionally biased region" description="Basic and acidic residues" evidence="1">
    <location>
        <begin position="572"/>
        <end position="582"/>
    </location>
</feature>
<feature type="region of interest" description="Disordered" evidence="1">
    <location>
        <begin position="572"/>
        <end position="768"/>
    </location>
</feature>
<evidence type="ECO:0000256" key="1">
    <source>
        <dbReference type="SAM" id="MobiDB-lite"/>
    </source>
</evidence>
<dbReference type="PANTHER" id="PTHR23242:SF9">
    <property type="entry name" value="TRANSCRIPTION FACTOR HOXA13"/>
    <property type="match status" value="1"/>
</dbReference>
<name>A0A0H1BM24_9EURO</name>
<proteinExistence type="predicted"/>
<evidence type="ECO:0000313" key="2">
    <source>
        <dbReference type="EMBL" id="KLJ12097.1"/>
    </source>
</evidence>
<feature type="region of interest" description="Disordered" evidence="1">
    <location>
        <begin position="997"/>
        <end position="1017"/>
    </location>
</feature>
<feature type="compositionally biased region" description="Polar residues" evidence="1">
    <location>
        <begin position="718"/>
        <end position="756"/>
    </location>
</feature>
<comment type="caution">
    <text evidence="2">The sequence shown here is derived from an EMBL/GenBank/DDBJ whole genome shotgun (WGS) entry which is preliminary data.</text>
</comment>
<feature type="compositionally biased region" description="Low complexity" evidence="1">
    <location>
        <begin position="997"/>
        <end position="1009"/>
    </location>
</feature>
<organism evidence="2 3">
    <name type="scientific">Blastomyces silverae</name>
    <dbReference type="NCBI Taxonomy" id="2060906"/>
    <lineage>
        <taxon>Eukaryota</taxon>
        <taxon>Fungi</taxon>
        <taxon>Dikarya</taxon>
        <taxon>Ascomycota</taxon>
        <taxon>Pezizomycotina</taxon>
        <taxon>Eurotiomycetes</taxon>
        <taxon>Eurotiomycetidae</taxon>
        <taxon>Onygenales</taxon>
        <taxon>Ajellomycetaceae</taxon>
        <taxon>Blastomyces</taxon>
    </lineage>
</organism>
<feature type="compositionally biased region" description="Acidic residues" evidence="1">
    <location>
        <begin position="631"/>
        <end position="643"/>
    </location>
</feature>
<feature type="region of interest" description="Disordered" evidence="1">
    <location>
        <begin position="912"/>
        <end position="931"/>
    </location>
</feature>
<dbReference type="SUPFAM" id="SSF58113">
    <property type="entry name" value="Apolipoprotein A-I"/>
    <property type="match status" value="1"/>
</dbReference>
<feature type="compositionally biased region" description="Acidic residues" evidence="1">
    <location>
        <begin position="672"/>
        <end position="692"/>
    </location>
</feature>
<dbReference type="OrthoDB" id="3260408at2759"/>
<feature type="compositionally biased region" description="Polar residues" evidence="1">
    <location>
        <begin position="644"/>
        <end position="665"/>
    </location>
</feature>
<dbReference type="Proteomes" id="UP000053573">
    <property type="component" value="Unassembled WGS sequence"/>
</dbReference>
<sequence length="1017" mass="110719">MAMAADGTVVGDMKKGQVNGLPIQKQAERKEEHRRRPASFARWSLAVALRLAIWYALLTPFFYCPSTLPELDNTSPTVCKPYLIARSHLEPHVTRYYEAYGAPYVDTVRPYARNFNEKIYTPTTDFTKRNYRAYGAPHIEKAASYFQNKWGEIVTPHIHSLQNSLSRTYQSSIEPHYARVASAVTPYYSTTASKVDHVRQTYIVPIYGRTKPIIVSMYSYTYDIVVNTIYPHSKKTWSYMATFINETLLPGVARLYRENVEPQLLRIGEKLASYREGRKLGAVGEETEILSEPFSSTTTVSAPATTVSPKTSDYSPSTTATSASAPGPEQSVDKMSLARETIASDLKTWQEKFATAADKGAEDLDERVAKIVESYVNDAQGSGEALVAELETVGHQELESLRTKIVDIVRDLPDESTFEDREAAEDQLVQAVRTSGYAIREAAQKLRQWLADFNSDLHAEVTSASDATIEVLDQIRNLSLQNIGMKWAWMEGVTYQDWAKYNALKKQLHNWREEVREVGMQHGAYEEAKALGIDIVNKGMRIAEKTAKELTRLKEVGKWKIEAEDISDDFETRTSDAAEARASKRAAMGLDEPETEPDAEYQSTSSPGDEPNEADPFDEDPSIDADPAISDVDDTTEPSDEGTSETSASGDDQDVPSSVMFTKSIPTHEPEAEPEPEPEAEPESEPESELVVDDQGTTTGPKVWGGAAAEFIEHENQVPANTPEQTFDDTPSLSQQPSVSSNVAPSETVLSEQSSIPMPPPEASSIFSDSLSQAKKLYDISHSAARAQDSGAGDEGIVASIESAYAGSLQHASEKLESRLKAASEYAGIPLSPSPTATVNDDILSSASAKLQENLEHASLSLASAVASATDEAALPGQQIILDARRRYYEAIGLAHDEYSIFINSASSRVQPTEETSISSPTSDKPSKPTLEEASSEFSVVSSLASASLDAVLYSVSSVGTAIAPASATRIIEDASSRFHDALSAATASLESVSSAASTIASSPTSTTSLETGRDEL</sequence>
<dbReference type="EMBL" id="LDEV01001168">
    <property type="protein sequence ID" value="KLJ12097.1"/>
    <property type="molecule type" value="Genomic_DNA"/>
</dbReference>
<evidence type="ECO:0008006" key="4">
    <source>
        <dbReference type="Google" id="ProtNLM"/>
    </source>
</evidence>
<keyword evidence="3" id="KW-1185">Reference proteome</keyword>
<dbReference type="PANTHER" id="PTHR23242">
    <property type="entry name" value="TRANSCRIPTION FACTOR HOXA13"/>
    <property type="match status" value="1"/>
</dbReference>
<reference evidence="3" key="1">
    <citation type="journal article" date="2015" name="PLoS Genet.">
        <title>The dynamic genome and transcriptome of the human fungal pathogen Blastomyces and close relative Emmonsia.</title>
        <authorList>
            <person name="Munoz J.F."/>
            <person name="Gauthier G.M."/>
            <person name="Desjardins C.A."/>
            <person name="Gallo J.E."/>
            <person name="Holder J."/>
            <person name="Sullivan T.D."/>
            <person name="Marty A.J."/>
            <person name="Carmen J.C."/>
            <person name="Chen Z."/>
            <person name="Ding L."/>
            <person name="Gujja S."/>
            <person name="Magrini V."/>
            <person name="Misas E."/>
            <person name="Mitreva M."/>
            <person name="Priest M."/>
            <person name="Saif S."/>
            <person name="Whiston E.A."/>
            <person name="Young S."/>
            <person name="Zeng Q."/>
            <person name="Goldman W.E."/>
            <person name="Mardis E.R."/>
            <person name="Taylor J.W."/>
            <person name="McEwen J.G."/>
            <person name="Clay O.K."/>
            <person name="Klein B.S."/>
            <person name="Cuomo C.A."/>
        </authorList>
    </citation>
    <scope>NUCLEOTIDE SEQUENCE [LARGE SCALE GENOMIC DNA]</scope>
    <source>
        <strain evidence="3">UAMH 139</strain>
    </source>
</reference>
<evidence type="ECO:0000313" key="3">
    <source>
        <dbReference type="Proteomes" id="UP000053573"/>
    </source>
</evidence>
<protein>
    <recommendedName>
        <fullName evidence="4">Transcription factor hoxa13</fullName>
    </recommendedName>
</protein>
<accession>A0A0H1BM24</accession>
<gene>
    <name evidence="2" type="ORF">EMPG_12778</name>
</gene>
<feature type="region of interest" description="Disordered" evidence="1">
    <location>
        <begin position="294"/>
        <end position="333"/>
    </location>
</feature>
<feature type="compositionally biased region" description="Low complexity" evidence="1">
    <location>
        <begin position="913"/>
        <end position="924"/>
    </location>
</feature>
<dbReference type="STRING" id="2060906.A0A0H1BM24"/>
<feature type="compositionally biased region" description="Low complexity" evidence="1">
    <location>
        <begin position="295"/>
        <end position="328"/>
    </location>
</feature>
<dbReference type="AlphaFoldDB" id="A0A0H1BM24"/>
<feature type="compositionally biased region" description="Acidic residues" evidence="1">
    <location>
        <begin position="610"/>
        <end position="623"/>
    </location>
</feature>